<dbReference type="PIRSF" id="PIRSF000370">
    <property type="entry name" value="QueE"/>
    <property type="match status" value="1"/>
</dbReference>
<keyword evidence="4" id="KW-0460">Magnesium</keyword>
<dbReference type="AlphaFoldDB" id="A0A0F9TKB3"/>
<keyword evidence="1" id="KW-0004">4Fe-4S</keyword>
<protein>
    <recommendedName>
        <fullName evidence="8">Radical SAM core domain-containing protein</fullName>
    </recommendedName>
</protein>
<dbReference type="InterPro" id="IPR013785">
    <property type="entry name" value="Aldolase_TIM"/>
</dbReference>
<evidence type="ECO:0000256" key="5">
    <source>
        <dbReference type="ARBA" id="ARBA00023004"/>
    </source>
</evidence>
<keyword evidence="3" id="KW-0479">Metal-binding</keyword>
<dbReference type="GO" id="GO:0046872">
    <property type="term" value="F:metal ion binding"/>
    <property type="evidence" value="ECO:0007669"/>
    <property type="project" value="UniProtKB-KW"/>
</dbReference>
<sequence length="234" mass="26901">MTSKILVSEIFGPTFQGEGPSLGRRAAFLRLATCNLACVWCDTKYTWDWKNFDVKKEATRMQMAYIVRVIGLMKTDRLVITGGEPMIQQAKLPPLFDELLQIRDYTFEIETAGTLAPTIDMQHPRFVIQWNVSPKLAHSGNSEEKRFVPEVLQVFKDLGANFKFVVQQESDLEEVAWIVAQIEIPHNRVFIMPEGTKVRTINYHAQIIADKVLEYGWNFTTRLHVLLWGDKRGV</sequence>
<reference evidence="9" key="1">
    <citation type="journal article" date="2015" name="Nature">
        <title>Complex archaea that bridge the gap between prokaryotes and eukaryotes.</title>
        <authorList>
            <person name="Spang A."/>
            <person name="Saw J.H."/>
            <person name="Jorgensen S.L."/>
            <person name="Zaremba-Niedzwiedzka K."/>
            <person name="Martijn J."/>
            <person name="Lind A.E."/>
            <person name="van Eijk R."/>
            <person name="Schleper C."/>
            <person name="Guy L."/>
            <person name="Ettema T.J."/>
        </authorList>
    </citation>
    <scope>NUCLEOTIDE SEQUENCE</scope>
</reference>
<gene>
    <name evidence="9" type="ORF">LCGC14_0381590</name>
</gene>
<dbReference type="InterPro" id="IPR024924">
    <property type="entry name" value="7-CO-7-deazaguanine_synth-like"/>
</dbReference>
<evidence type="ECO:0000256" key="3">
    <source>
        <dbReference type="ARBA" id="ARBA00022723"/>
    </source>
</evidence>
<dbReference type="GO" id="GO:0051539">
    <property type="term" value="F:4 iron, 4 sulfur cluster binding"/>
    <property type="evidence" value="ECO:0007669"/>
    <property type="project" value="UniProtKB-KW"/>
</dbReference>
<feature type="domain" description="Radical SAM core" evidence="8">
    <location>
        <begin position="21"/>
        <end position="230"/>
    </location>
</feature>
<dbReference type="PANTHER" id="PTHR42836">
    <property type="entry name" value="7-CARBOXY-7-DEAZAGUANINE SYNTHASE"/>
    <property type="match status" value="1"/>
</dbReference>
<evidence type="ECO:0000313" key="9">
    <source>
        <dbReference type="EMBL" id="KKN75307.1"/>
    </source>
</evidence>
<dbReference type="InterPro" id="IPR007197">
    <property type="entry name" value="rSAM"/>
</dbReference>
<evidence type="ECO:0000256" key="2">
    <source>
        <dbReference type="ARBA" id="ARBA00022691"/>
    </source>
</evidence>
<dbReference type="EMBL" id="LAZR01000312">
    <property type="protein sequence ID" value="KKN75307.1"/>
    <property type="molecule type" value="Genomic_DNA"/>
</dbReference>
<dbReference type="SFLD" id="SFLDS00029">
    <property type="entry name" value="Radical_SAM"/>
    <property type="match status" value="1"/>
</dbReference>
<dbReference type="PANTHER" id="PTHR42836:SF1">
    <property type="entry name" value="7-CARBOXY-7-DEAZAGUANINE SYNTHASE"/>
    <property type="match status" value="1"/>
</dbReference>
<evidence type="ECO:0000256" key="1">
    <source>
        <dbReference type="ARBA" id="ARBA00022485"/>
    </source>
</evidence>
<accession>A0A0F9TKB3</accession>
<evidence type="ECO:0000259" key="8">
    <source>
        <dbReference type="PROSITE" id="PS51918"/>
    </source>
</evidence>
<dbReference type="Pfam" id="PF13353">
    <property type="entry name" value="Fer4_12"/>
    <property type="match status" value="1"/>
</dbReference>
<comment type="caution">
    <text evidence="9">The sequence shown here is derived from an EMBL/GenBank/DDBJ whole genome shotgun (WGS) entry which is preliminary data.</text>
</comment>
<dbReference type="PROSITE" id="PS51918">
    <property type="entry name" value="RADICAL_SAM"/>
    <property type="match status" value="1"/>
</dbReference>
<keyword evidence="6" id="KW-0411">Iron-sulfur</keyword>
<keyword evidence="7" id="KW-0456">Lyase</keyword>
<dbReference type="InterPro" id="IPR058240">
    <property type="entry name" value="rSAM_sf"/>
</dbReference>
<name>A0A0F9TKB3_9ZZZZ</name>
<dbReference type="GO" id="GO:0016829">
    <property type="term" value="F:lyase activity"/>
    <property type="evidence" value="ECO:0007669"/>
    <property type="project" value="UniProtKB-KW"/>
</dbReference>
<proteinExistence type="inferred from homology"/>
<keyword evidence="2" id="KW-0949">S-adenosyl-L-methionine</keyword>
<evidence type="ECO:0000256" key="4">
    <source>
        <dbReference type="ARBA" id="ARBA00022842"/>
    </source>
</evidence>
<dbReference type="SUPFAM" id="SSF102114">
    <property type="entry name" value="Radical SAM enzymes"/>
    <property type="match status" value="1"/>
</dbReference>
<dbReference type="Gene3D" id="3.20.20.70">
    <property type="entry name" value="Aldolase class I"/>
    <property type="match status" value="1"/>
</dbReference>
<organism evidence="9">
    <name type="scientific">marine sediment metagenome</name>
    <dbReference type="NCBI Taxonomy" id="412755"/>
    <lineage>
        <taxon>unclassified sequences</taxon>
        <taxon>metagenomes</taxon>
        <taxon>ecological metagenomes</taxon>
    </lineage>
</organism>
<evidence type="ECO:0000256" key="7">
    <source>
        <dbReference type="ARBA" id="ARBA00023239"/>
    </source>
</evidence>
<dbReference type="HAMAP" id="MF_00917">
    <property type="entry name" value="QueE"/>
    <property type="match status" value="1"/>
</dbReference>
<evidence type="ECO:0000256" key="6">
    <source>
        <dbReference type="ARBA" id="ARBA00023014"/>
    </source>
</evidence>
<keyword evidence="5" id="KW-0408">Iron</keyword>